<dbReference type="PROSITE" id="PS51038">
    <property type="entry name" value="BAH"/>
    <property type="match status" value="1"/>
</dbReference>
<evidence type="ECO:0000313" key="3">
    <source>
        <dbReference type="Proteomes" id="UP001049176"/>
    </source>
</evidence>
<dbReference type="Gene3D" id="2.30.30.490">
    <property type="match status" value="1"/>
</dbReference>
<organism evidence="2 3">
    <name type="scientific">Marasmius oreades</name>
    <name type="common">fairy-ring Marasmius</name>
    <dbReference type="NCBI Taxonomy" id="181124"/>
    <lineage>
        <taxon>Eukaryota</taxon>
        <taxon>Fungi</taxon>
        <taxon>Dikarya</taxon>
        <taxon>Basidiomycota</taxon>
        <taxon>Agaricomycotina</taxon>
        <taxon>Agaricomycetes</taxon>
        <taxon>Agaricomycetidae</taxon>
        <taxon>Agaricales</taxon>
        <taxon>Marasmiineae</taxon>
        <taxon>Marasmiaceae</taxon>
        <taxon>Marasmius</taxon>
    </lineage>
</organism>
<dbReference type="InterPro" id="IPR001025">
    <property type="entry name" value="BAH_dom"/>
</dbReference>
<name>A0A9P7RTY2_9AGAR</name>
<dbReference type="GO" id="GO:0003682">
    <property type="term" value="F:chromatin binding"/>
    <property type="evidence" value="ECO:0007669"/>
    <property type="project" value="InterPro"/>
</dbReference>
<keyword evidence="3" id="KW-1185">Reference proteome</keyword>
<proteinExistence type="predicted"/>
<dbReference type="GeneID" id="66079932"/>
<dbReference type="AlphaFoldDB" id="A0A9P7RTY2"/>
<dbReference type="EMBL" id="CM032187">
    <property type="protein sequence ID" value="KAG7089151.1"/>
    <property type="molecule type" value="Genomic_DNA"/>
</dbReference>
<evidence type="ECO:0000259" key="1">
    <source>
        <dbReference type="PROSITE" id="PS51038"/>
    </source>
</evidence>
<dbReference type="KEGG" id="more:E1B28_010857"/>
<dbReference type="OrthoDB" id="1926878at2759"/>
<dbReference type="Proteomes" id="UP001049176">
    <property type="component" value="Chromosome 7"/>
</dbReference>
<reference evidence="2" key="1">
    <citation type="journal article" date="2021" name="Genome Biol. Evol.">
        <title>The assembled and annotated genome of the fairy-ring fungus Marasmius oreades.</title>
        <authorList>
            <person name="Hiltunen M."/>
            <person name="Ament-Velasquez S.L."/>
            <person name="Johannesson H."/>
        </authorList>
    </citation>
    <scope>NUCLEOTIDE SEQUENCE</scope>
    <source>
        <strain evidence="2">03SP1</strain>
    </source>
</reference>
<dbReference type="InterPro" id="IPR043151">
    <property type="entry name" value="BAH_sf"/>
</dbReference>
<gene>
    <name evidence="2" type="ORF">E1B28_010857</name>
</gene>
<sequence>MSYKIGDTVLVETFNYMHMAKKVPNVAVIVDMWETDYSGPEETGKMKVLVHWFVRPSELPTYRAKRNHHEDEIYYSLSGSEVLDPLLIVAPCKVRQGMVNDIPKSPSKMTWKLQRIDEASESDDDSCSKRLEDKTRSFQCRLAVDSRKGLYYTFEWNDLRNSALSSCESRSGDGRGRIAACKLWDLDSRCYTEVTRLNDLAKPSSSTRQRSRRYRYGFSITDTKPTQQRVAPTSLPKSTLVLCKVWEGRECLLEVPWENDADAVGEPFGLPVCLFPSSSGSLAFYHFSLLANVSSL</sequence>
<protein>
    <recommendedName>
        <fullName evidence="1">BAH domain-containing protein</fullName>
    </recommendedName>
</protein>
<evidence type="ECO:0000313" key="2">
    <source>
        <dbReference type="EMBL" id="KAG7089151.1"/>
    </source>
</evidence>
<dbReference type="RefSeq" id="XP_043005621.1">
    <property type="nucleotide sequence ID" value="XM_043155839.1"/>
</dbReference>
<feature type="domain" description="BAH" evidence="1">
    <location>
        <begin position="1"/>
        <end position="155"/>
    </location>
</feature>
<accession>A0A9P7RTY2</accession>
<comment type="caution">
    <text evidence="2">The sequence shown here is derived from an EMBL/GenBank/DDBJ whole genome shotgun (WGS) entry which is preliminary data.</text>
</comment>
<dbReference type="Pfam" id="PF01426">
    <property type="entry name" value="BAH"/>
    <property type="match status" value="1"/>
</dbReference>